<dbReference type="SUPFAM" id="SSF48452">
    <property type="entry name" value="TPR-like"/>
    <property type="match status" value="2"/>
</dbReference>
<evidence type="ECO:0000259" key="7">
    <source>
        <dbReference type="PROSITE" id="PS51755"/>
    </source>
</evidence>
<dbReference type="PROSITE" id="PS50005">
    <property type="entry name" value="TPR"/>
    <property type="match status" value="3"/>
</dbReference>
<dbReference type="SMART" id="SM00028">
    <property type="entry name" value="TPR"/>
    <property type="match status" value="4"/>
</dbReference>
<dbReference type="SUPFAM" id="SSF46894">
    <property type="entry name" value="C-terminal effector domain of the bipartite response regulators"/>
    <property type="match status" value="1"/>
</dbReference>
<name>A0A3D8VJS2_9GAMM</name>
<dbReference type="Gene3D" id="3.40.50.10610">
    <property type="entry name" value="ABC-type transport auxiliary lipoprotein component"/>
    <property type="match status" value="1"/>
</dbReference>
<feature type="repeat" description="TPR" evidence="4">
    <location>
        <begin position="544"/>
        <end position="577"/>
    </location>
</feature>
<keyword evidence="1" id="KW-0677">Repeat</keyword>
<evidence type="ECO:0000256" key="5">
    <source>
        <dbReference type="PROSITE-ProRule" id="PRU01091"/>
    </source>
</evidence>
<protein>
    <submittedName>
        <fullName evidence="8">Tetratricopeptide repeat protein</fullName>
    </submittedName>
</protein>
<keyword evidence="6" id="KW-0472">Membrane</keyword>
<comment type="caution">
    <text evidence="8">The sequence shown here is derived from an EMBL/GenBank/DDBJ whole genome shotgun (WGS) entry which is preliminary data.</text>
</comment>
<dbReference type="PANTHER" id="PTHR45586:SF1">
    <property type="entry name" value="LIPOPOLYSACCHARIDE ASSEMBLY PROTEIN B"/>
    <property type="match status" value="1"/>
</dbReference>
<dbReference type="InterPro" id="IPR016032">
    <property type="entry name" value="Sig_transdc_resp-reg_C-effctor"/>
</dbReference>
<evidence type="ECO:0000256" key="2">
    <source>
        <dbReference type="ARBA" id="ARBA00022803"/>
    </source>
</evidence>
<dbReference type="Pfam" id="PF13432">
    <property type="entry name" value="TPR_16"/>
    <property type="match status" value="2"/>
</dbReference>
<dbReference type="GO" id="GO:0003677">
    <property type="term" value="F:DNA binding"/>
    <property type="evidence" value="ECO:0007669"/>
    <property type="project" value="UniProtKB-UniRule"/>
</dbReference>
<dbReference type="RefSeq" id="WP_115840842.1">
    <property type="nucleotide sequence ID" value="NZ_CP183976.1"/>
</dbReference>
<feature type="transmembrane region" description="Helical" evidence="6">
    <location>
        <begin position="184"/>
        <end position="202"/>
    </location>
</feature>
<dbReference type="InterPro" id="IPR051012">
    <property type="entry name" value="CellSynth/LPSAsmb/PSIAsmb"/>
</dbReference>
<feature type="repeat" description="TPR" evidence="4">
    <location>
        <begin position="476"/>
        <end position="509"/>
    </location>
</feature>
<sequence>MTPHGSAGQGGPNGERYRFGDIVVDAAAHTLSRGGTEQTVEPKAFSVLLILLRRAGELVGRDDLLDQVWGHRHVTPGVLTRVIAQLRHALADDSQHPRYIQTQHALGYRFIGQLYGADALPPATDEPRHEDEVAVFRHTVPEALAVAANEAVAPIPEPAPFAAPVPHNDGGFATRRKASDQRRWWLAIAALLAIAAGGYWFGQRDPATPAPSAASVAVLPFTSLSEARNEDYFAEGLGVEMVDALAGVPGLKVVAAPDSASRGEADVKRLGAQLGVATVLGASVRREGSRVRVSARLADARTGFTLWAHSYDRETGDVFALQSDIAGEVVQALIDVLPSGEIEAARQTLARRLTPTRSVAAYDAYLKGEQRMREQAGGDERGAASAINFYRGALAIDPSFARAQAGICQAEITRFEDARDSAAFARAQSACEQATKMDPSLREVSLAMGDLHRTQGNAKEANAYYERAVTDPALRVPGYLGLAEVASTQGQGKVAMEYFERARQVAPRNPRIAQKRGYHLLVNGDVPGAIASYREALEYAPDDADLWSSLGGLYAISGDAAQASDAYERSLQIKPTYEALSNLGSMKFEEGAYEQAAALYRHASEIDPGDFRVWGNLGDALAAGGATPDQTRAQYEQAATLGRRYLGLKSDDAQGLALVAWYSANLDRADEARALQAKAEALGTERGEVALLGAQTMARLDDSPAARRHMDFARKHGIPQQRIDALPLLRSLTAKVDTQSTRESGTAQ</sequence>
<feature type="repeat" description="TPR" evidence="4">
    <location>
        <begin position="510"/>
        <end position="543"/>
    </location>
</feature>
<accession>A0A3D8VJS2</accession>
<feature type="DNA-binding region" description="OmpR/PhoB-type" evidence="5">
    <location>
        <begin position="14"/>
        <end position="112"/>
    </location>
</feature>
<dbReference type="GO" id="GO:0000160">
    <property type="term" value="P:phosphorelay signal transduction system"/>
    <property type="evidence" value="ECO:0007669"/>
    <property type="project" value="InterPro"/>
</dbReference>
<dbReference type="InterPro" id="IPR001867">
    <property type="entry name" value="OmpR/PhoB-type_DNA-bd"/>
</dbReference>
<evidence type="ECO:0000313" key="9">
    <source>
        <dbReference type="Proteomes" id="UP000256829"/>
    </source>
</evidence>
<dbReference type="SMART" id="SM00862">
    <property type="entry name" value="Trans_reg_C"/>
    <property type="match status" value="1"/>
</dbReference>
<dbReference type="Gene3D" id="1.10.10.10">
    <property type="entry name" value="Winged helix-like DNA-binding domain superfamily/Winged helix DNA-binding domain"/>
    <property type="match status" value="1"/>
</dbReference>
<keyword evidence="2 4" id="KW-0802">TPR repeat</keyword>
<evidence type="ECO:0000313" key="8">
    <source>
        <dbReference type="EMBL" id="RDY69624.1"/>
    </source>
</evidence>
<keyword evidence="6" id="KW-1133">Transmembrane helix</keyword>
<dbReference type="Gene3D" id="1.25.40.10">
    <property type="entry name" value="Tetratricopeptide repeat domain"/>
    <property type="match status" value="3"/>
</dbReference>
<keyword evidence="9" id="KW-1185">Reference proteome</keyword>
<reference evidence="8 9" key="1">
    <citation type="submission" date="2018-08" db="EMBL/GenBank/DDBJ databases">
        <title>Lysobacter soli KCTC 22011, whole genome shotgun sequence.</title>
        <authorList>
            <person name="Zhang X."/>
            <person name="Feng G."/>
            <person name="Zhu H."/>
        </authorList>
    </citation>
    <scope>NUCLEOTIDE SEQUENCE [LARGE SCALE GENOMIC DNA]</scope>
    <source>
        <strain evidence="8 9">KCTC 22011</strain>
    </source>
</reference>
<dbReference type="InterPro" id="IPR036388">
    <property type="entry name" value="WH-like_DNA-bd_sf"/>
</dbReference>
<dbReference type="InterPro" id="IPR011990">
    <property type="entry name" value="TPR-like_helical_dom_sf"/>
</dbReference>
<evidence type="ECO:0000256" key="3">
    <source>
        <dbReference type="ARBA" id="ARBA00023125"/>
    </source>
</evidence>
<feature type="domain" description="OmpR/PhoB-type" evidence="7">
    <location>
        <begin position="14"/>
        <end position="112"/>
    </location>
</feature>
<keyword evidence="6" id="KW-0812">Transmembrane</keyword>
<organism evidence="8 9">
    <name type="scientific">Lysobacter soli</name>
    <dbReference type="NCBI Taxonomy" id="453783"/>
    <lineage>
        <taxon>Bacteria</taxon>
        <taxon>Pseudomonadati</taxon>
        <taxon>Pseudomonadota</taxon>
        <taxon>Gammaproteobacteria</taxon>
        <taxon>Lysobacterales</taxon>
        <taxon>Lysobacteraceae</taxon>
        <taxon>Lysobacter</taxon>
    </lineage>
</organism>
<evidence type="ECO:0000256" key="6">
    <source>
        <dbReference type="SAM" id="Phobius"/>
    </source>
</evidence>
<keyword evidence="3 5" id="KW-0238">DNA-binding</keyword>
<dbReference type="Proteomes" id="UP000256829">
    <property type="component" value="Unassembled WGS sequence"/>
</dbReference>
<dbReference type="EMBL" id="QTJR01000001">
    <property type="protein sequence ID" value="RDY69624.1"/>
    <property type="molecule type" value="Genomic_DNA"/>
</dbReference>
<dbReference type="GO" id="GO:0006355">
    <property type="term" value="P:regulation of DNA-templated transcription"/>
    <property type="evidence" value="ECO:0007669"/>
    <property type="project" value="InterPro"/>
</dbReference>
<evidence type="ECO:0000256" key="1">
    <source>
        <dbReference type="ARBA" id="ARBA00022737"/>
    </source>
</evidence>
<dbReference type="PANTHER" id="PTHR45586">
    <property type="entry name" value="TPR REPEAT-CONTAINING PROTEIN PA4667"/>
    <property type="match status" value="1"/>
</dbReference>
<evidence type="ECO:0000256" key="4">
    <source>
        <dbReference type="PROSITE-ProRule" id="PRU00339"/>
    </source>
</evidence>
<dbReference type="PROSITE" id="PS51755">
    <property type="entry name" value="OMPR_PHOB"/>
    <property type="match status" value="1"/>
</dbReference>
<dbReference type="AlphaFoldDB" id="A0A3D8VJS2"/>
<dbReference type="InterPro" id="IPR019734">
    <property type="entry name" value="TPR_rpt"/>
</dbReference>
<dbReference type="CDD" id="cd00383">
    <property type="entry name" value="trans_reg_C"/>
    <property type="match status" value="1"/>
</dbReference>
<dbReference type="Pfam" id="PF00486">
    <property type="entry name" value="Trans_reg_C"/>
    <property type="match status" value="1"/>
</dbReference>
<proteinExistence type="predicted"/>
<gene>
    <name evidence="8" type="ORF">DX912_02450</name>
</gene>